<dbReference type="OrthoDB" id="268521at2759"/>
<dbReference type="PRINTS" id="PR00060">
    <property type="entry name" value="RIBOSOMALL16"/>
</dbReference>
<protein>
    <submittedName>
        <fullName evidence="6">Ribosomal protein L16</fullName>
    </submittedName>
</protein>
<evidence type="ECO:0000256" key="3">
    <source>
        <dbReference type="ARBA" id="ARBA00023274"/>
    </source>
</evidence>
<proteinExistence type="inferred from homology"/>
<sequence length="373" mass="38830">MSHALRTALAARNLHSVSARASLAAIPALLPSPLAPLARSLSLLASAPLSRSLPPISALPTSFPSPTTTSALLSPSFFPSRTLPTPLAPPTSLLQRRHAASPFVPRRRNHRKAQKGRLPHSLGGSTRGSEVAWGTYGLRVLRSVRMTARQLDATRNIIRRLLKPVKGARIYMRVFPDLPVTSKGAETRMGKGKGNVEFWACRVRAGKVIFEIAGPSTVKSASGAAAGAGADDAAAAGGGMELSEDLAREALTAAMVALPVPAEVVLPSRPALPSASVSSTSVTSSSASSSSSVSSSTSSSPSSSPTPSSPSSSTSTPTPFPPRLPSFVRKYRLPVPASVRAKLGVPDTVSDRDLWESRAGAVVPRMVRHVGQL</sequence>
<feature type="region of interest" description="Disordered" evidence="5">
    <location>
        <begin position="101"/>
        <end position="126"/>
    </location>
</feature>
<evidence type="ECO:0000256" key="5">
    <source>
        <dbReference type="SAM" id="MobiDB-lite"/>
    </source>
</evidence>
<feature type="compositionally biased region" description="Low complexity" evidence="5">
    <location>
        <begin position="271"/>
        <end position="317"/>
    </location>
</feature>
<accession>A0A139ARF2</accession>
<dbReference type="STRING" id="1344416.A0A139ARF2"/>
<dbReference type="EMBL" id="KQ965739">
    <property type="protein sequence ID" value="KXS19330.1"/>
    <property type="molecule type" value="Genomic_DNA"/>
</dbReference>
<dbReference type="NCBIfam" id="TIGR01164">
    <property type="entry name" value="rplP_bact"/>
    <property type="match status" value="1"/>
</dbReference>
<evidence type="ECO:0000256" key="4">
    <source>
        <dbReference type="RuleBase" id="RU004413"/>
    </source>
</evidence>
<dbReference type="InterPro" id="IPR047873">
    <property type="entry name" value="Ribosomal_uL16"/>
</dbReference>
<dbReference type="Proteomes" id="UP000070544">
    <property type="component" value="Unassembled WGS sequence"/>
</dbReference>
<dbReference type="Gene3D" id="3.90.1170.10">
    <property type="entry name" value="Ribosomal protein L10e/L16"/>
    <property type="match status" value="1"/>
</dbReference>
<dbReference type="GO" id="GO:0003735">
    <property type="term" value="F:structural constituent of ribosome"/>
    <property type="evidence" value="ECO:0007669"/>
    <property type="project" value="InterPro"/>
</dbReference>
<feature type="region of interest" description="Disordered" evidence="5">
    <location>
        <begin position="271"/>
        <end position="323"/>
    </location>
</feature>
<dbReference type="GO" id="GO:0019843">
    <property type="term" value="F:rRNA binding"/>
    <property type="evidence" value="ECO:0007669"/>
    <property type="project" value="InterPro"/>
</dbReference>
<name>A0A139ARF2_GONPJ</name>
<keyword evidence="7" id="KW-1185">Reference proteome</keyword>
<evidence type="ECO:0000313" key="7">
    <source>
        <dbReference type="Proteomes" id="UP000070544"/>
    </source>
</evidence>
<keyword evidence="3 4" id="KW-0687">Ribonucleoprotein</keyword>
<dbReference type="SUPFAM" id="SSF54686">
    <property type="entry name" value="Ribosomal protein L16p/L10e"/>
    <property type="match status" value="1"/>
</dbReference>
<keyword evidence="2 4" id="KW-0689">Ribosomal protein</keyword>
<dbReference type="AlphaFoldDB" id="A0A139ARF2"/>
<feature type="compositionally biased region" description="Basic residues" evidence="5">
    <location>
        <begin position="101"/>
        <end position="118"/>
    </location>
</feature>
<dbReference type="InterPro" id="IPR036920">
    <property type="entry name" value="Ribosomal_uL16_sf"/>
</dbReference>
<dbReference type="PROSITE" id="PS00701">
    <property type="entry name" value="RIBOSOMAL_L16_2"/>
    <property type="match status" value="1"/>
</dbReference>
<evidence type="ECO:0000313" key="6">
    <source>
        <dbReference type="EMBL" id="KXS19330.1"/>
    </source>
</evidence>
<dbReference type="InterPro" id="IPR000114">
    <property type="entry name" value="Ribosomal_uL16_bact-type"/>
</dbReference>
<evidence type="ECO:0000256" key="2">
    <source>
        <dbReference type="ARBA" id="ARBA00022980"/>
    </source>
</evidence>
<dbReference type="PANTHER" id="PTHR12220:SF13">
    <property type="entry name" value="LARGE RIBOSOMAL SUBUNIT PROTEIN UL16M"/>
    <property type="match status" value="1"/>
</dbReference>
<comment type="similarity">
    <text evidence="1 4">Belongs to the universal ribosomal protein uL16 family.</text>
</comment>
<dbReference type="CDD" id="cd01433">
    <property type="entry name" value="Ribosomal_L16_L10e"/>
    <property type="match status" value="1"/>
</dbReference>
<reference evidence="6 7" key="1">
    <citation type="journal article" date="2015" name="Genome Biol. Evol.">
        <title>Phylogenomic analyses indicate that early fungi evolved digesting cell walls of algal ancestors of land plants.</title>
        <authorList>
            <person name="Chang Y."/>
            <person name="Wang S."/>
            <person name="Sekimoto S."/>
            <person name="Aerts A.L."/>
            <person name="Choi C."/>
            <person name="Clum A."/>
            <person name="LaButti K.M."/>
            <person name="Lindquist E.A."/>
            <person name="Yee Ngan C."/>
            <person name="Ohm R.A."/>
            <person name="Salamov A.A."/>
            <person name="Grigoriev I.V."/>
            <person name="Spatafora J.W."/>
            <person name="Berbee M.L."/>
        </authorList>
    </citation>
    <scope>NUCLEOTIDE SEQUENCE [LARGE SCALE GENOMIC DNA]</scope>
    <source>
        <strain evidence="6 7">JEL478</strain>
    </source>
</reference>
<dbReference type="InterPro" id="IPR020798">
    <property type="entry name" value="Ribosomal_uL16_CS"/>
</dbReference>
<organism evidence="6 7">
    <name type="scientific">Gonapodya prolifera (strain JEL478)</name>
    <name type="common">Monoblepharis prolifera</name>
    <dbReference type="NCBI Taxonomy" id="1344416"/>
    <lineage>
        <taxon>Eukaryota</taxon>
        <taxon>Fungi</taxon>
        <taxon>Fungi incertae sedis</taxon>
        <taxon>Chytridiomycota</taxon>
        <taxon>Chytridiomycota incertae sedis</taxon>
        <taxon>Monoblepharidomycetes</taxon>
        <taxon>Monoblepharidales</taxon>
        <taxon>Gonapodyaceae</taxon>
        <taxon>Gonapodya</taxon>
    </lineage>
</organism>
<gene>
    <name evidence="6" type="ORF">M427DRAFT_53259</name>
</gene>
<evidence type="ECO:0000256" key="1">
    <source>
        <dbReference type="ARBA" id="ARBA00008931"/>
    </source>
</evidence>
<dbReference type="GO" id="GO:0032543">
    <property type="term" value="P:mitochondrial translation"/>
    <property type="evidence" value="ECO:0007669"/>
    <property type="project" value="TreeGrafter"/>
</dbReference>
<dbReference type="InterPro" id="IPR016180">
    <property type="entry name" value="Ribosomal_uL16_dom"/>
</dbReference>
<dbReference type="Pfam" id="PF00252">
    <property type="entry name" value="Ribosomal_L16"/>
    <property type="match status" value="1"/>
</dbReference>
<dbReference type="PANTHER" id="PTHR12220">
    <property type="entry name" value="50S/60S RIBOSOMAL PROTEIN L16"/>
    <property type="match status" value="1"/>
</dbReference>
<dbReference type="GO" id="GO:0005762">
    <property type="term" value="C:mitochondrial large ribosomal subunit"/>
    <property type="evidence" value="ECO:0007669"/>
    <property type="project" value="TreeGrafter"/>
</dbReference>